<dbReference type="PANTHER" id="PTHR47965">
    <property type="entry name" value="ASPARTYL PROTEASE-RELATED"/>
    <property type="match status" value="1"/>
</dbReference>
<organism evidence="4 5">
    <name type="scientific">Urochloa decumbens</name>
    <dbReference type="NCBI Taxonomy" id="240449"/>
    <lineage>
        <taxon>Eukaryota</taxon>
        <taxon>Viridiplantae</taxon>
        <taxon>Streptophyta</taxon>
        <taxon>Embryophyta</taxon>
        <taxon>Tracheophyta</taxon>
        <taxon>Spermatophyta</taxon>
        <taxon>Magnoliopsida</taxon>
        <taxon>Liliopsida</taxon>
        <taxon>Poales</taxon>
        <taxon>Poaceae</taxon>
        <taxon>PACMAD clade</taxon>
        <taxon>Panicoideae</taxon>
        <taxon>Panicodae</taxon>
        <taxon>Paniceae</taxon>
        <taxon>Melinidinae</taxon>
        <taxon>Urochloa</taxon>
    </lineage>
</organism>
<evidence type="ECO:0000259" key="3">
    <source>
        <dbReference type="PROSITE" id="PS51767"/>
    </source>
</evidence>
<evidence type="ECO:0000313" key="4">
    <source>
        <dbReference type="EMBL" id="CAL5031808.1"/>
    </source>
</evidence>
<reference evidence="4" key="1">
    <citation type="submission" date="2024-10" db="EMBL/GenBank/DDBJ databases">
        <authorList>
            <person name="Ryan C."/>
        </authorList>
    </citation>
    <scope>NUCLEOTIDE SEQUENCE [LARGE SCALE GENOMIC DNA]</scope>
</reference>
<dbReference type="Pfam" id="PF14541">
    <property type="entry name" value="TAXi_C"/>
    <property type="match status" value="1"/>
</dbReference>
<feature type="domain" description="Peptidase A1" evidence="3">
    <location>
        <begin position="46"/>
        <end position="379"/>
    </location>
</feature>
<dbReference type="InterPro" id="IPR001461">
    <property type="entry name" value="Aspartic_peptidase_A1"/>
</dbReference>
<gene>
    <name evidence="4" type="ORF">URODEC1_LOCUS81917</name>
</gene>
<dbReference type="PANTHER" id="PTHR47965:SF17">
    <property type="entry name" value="OS01G0936900 PROTEIN"/>
    <property type="match status" value="1"/>
</dbReference>
<dbReference type="InterPro" id="IPR021109">
    <property type="entry name" value="Peptidase_aspartic_dom_sf"/>
</dbReference>
<dbReference type="Gene3D" id="2.40.70.10">
    <property type="entry name" value="Acid Proteases"/>
    <property type="match status" value="2"/>
</dbReference>
<feature type="chain" id="PRO_5044763135" description="Peptidase A1 domain-containing protein" evidence="2">
    <location>
        <begin position="31"/>
        <end position="399"/>
    </location>
</feature>
<dbReference type="SUPFAM" id="SSF50630">
    <property type="entry name" value="Acid proteases"/>
    <property type="match status" value="1"/>
</dbReference>
<dbReference type="Proteomes" id="UP001497457">
    <property type="component" value="Chromosome 31b"/>
</dbReference>
<keyword evidence="5" id="KW-1185">Reference proteome</keyword>
<comment type="similarity">
    <text evidence="1">Belongs to the peptidase A1 family.</text>
</comment>
<evidence type="ECO:0000313" key="5">
    <source>
        <dbReference type="Proteomes" id="UP001497457"/>
    </source>
</evidence>
<evidence type="ECO:0000256" key="2">
    <source>
        <dbReference type="SAM" id="SignalP"/>
    </source>
</evidence>
<dbReference type="EMBL" id="OZ075141">
    <property type="protein sequence ID" value="CAL5031808.1"/>
    <property type="molecule type" value="Genomic_DNA"/>
</dbReference>
<keyword evidence="2" id="KW-0732">Signal</keyword>
<dbReference type="PROSITE" id="PS51767">
    <property type="entry name" value="PEPTIDASE_A1"/>
    <property type="match status" value="1"/>
</dbReference>
<dbReference type="InterPro" id="IPR033121">
    <property type="entry name" value="PEPTIDASE_A1"/>
</dbReference>
<sequence length="399" mass="41381">MSLHLHSSCSSPVLPLLVLSLLLLSGDASCKPIVTPITKDDSTGLYTIPAKNGEPLRLHRRPASCGAPPAGSSADPNCACAAFAYNPASGQCGSGDLTSVPLSANATDGSNPLPSSTVTFSAYATCAPDALLASLPAGAAGVAGLSRQPLSLPSLVASRLKVAKEFALCLPGGGQTGVAIFGGGPFVLQASREFDAAGEIRQNPTPLLKNPKNSGAYYFGVRGIAFNQEQLNLPAGAFDLDRRQGTGGVVFSTTTRFTTLRSDIYSALINAFDAVTRSVPRRKPIPPFQLCYEASAFPTTRVGPGVPDVDLMLDGGRNWTLLGGSSLVQIDSATLCFAFDHMGEEQSAAFNSPAVIFGAYQMENNVLLFDLEKGTFGTSGLLLGRSTTCGNFNFAMGSS</sequence>
<proteinExistence type="inferred from homology"/>
<feature type="signal peptide" evidence="2">
    <location>
        <begin position="1"/>
        <end position="30"/>
    </location>
</feature>
<accession>A0ABC9D6F3</accession>
<dbReference type="Pfam" id="PF14543">
    <property type="entry name" value="TAXi_N"/>
    <property type="match status" value="1"/>
</dbReference>
<dbReference type="InterPro" id="IPR032861">
    <property type="entry name" value="TAXi_N"/>
</dbReference>
<protein>
    <recommendedName>
        <fullName evidence="3">Peptidase A1 domain-containing protein</fullName>
    </recommendedName>
</protein>
<dbReference type="AlphaFoldDB" id="A0ABC9D6F3"/>
<evidence type="ECO:0000256" key="1">
    <source>
        <dbReference type="ARBA" id="ARBA00007447"/>
    </source>
</evidence>
<name>A0ABC9D6F3_9POAL</name>
<dbReference type="InterPro" id="IPR032799">
    <property type="entry name" value="TAXi_C"/>
</dbReference>